<evidence type="ECO:0000313" key="2">
    <source>
        <dbReference type="Proteomes" id="UP000216300"/>
    </source>
</evidence>
<dbReference type="EMBL" id="NMVJ01000006">
    <property type="protein sequence ID" value="OYN91078.1"/>
    <property type="molecule type" value="Genomic_DNA"/>
</dbReference>
<gene>
    <name evidence="1" type="ORF">CGZ91_06365</name>
</gene>
<name>A0A255EHT1_9ACTN</name>
<dbReference type="Proteomes" id="UP000216300">
    <property type="component" value="Unassembled WGS sequence"/>
</dbReference>
<evidence type="ECO:0000313" key="1">
    <source>
        <dbReference type="EMBL" id="OYN91078.1"/>
    </source>
</evidence>
<dbReference type="AlphaFoldDB" id="A0A255EHT1"/>
<sequence>MTAALEVISSIRAARLERLQAEAREFMRVAEFADLYDADWYATRYPGGSGTLGERLAHLAGDGTPLVAEFCVLELSAALGMAEEGHGGV</sequence>
<proteinExistence type="predicted"/>
<reference evidence="1 2" key="1">
    <citation type="submission" date="2017-07" db="EMBL/GenBank/DDBJ databases">
        <title>Draft whole genome sequences of clinical Proprionibacteriaceae strains.</title>
        <authorList>
            <person name="Bernier A.-M."/>
            <person name="Bernard K."/>
            <person name="Domingo M.-C."/>
        </authorList>
    </citation>
    <scope>NUCLEOTIDE SEQUENCE [LARGE SCALE GENOMIC DNA]</scope>
    <source>
        <strain evidence="1 2">NML 150081</strain>
    </source>
</reference>
<accession>A0A255EHT1</accession>
<protein>
    <submittedName>
        <fullName evidence="1">Uncharacterized protein</fullName>
    </submittedName>
</protein>
<keyword evidence="2" id="KW-1185">Reference proteome</keyword>
<organism evidence="1 2">
    <name type="scientific">Parenemella sanctibonifatiensis</name>
    <dbReference type="NCBI Taxonomy" id="2016505"/>
    <lineage>
        <taxon>Bacteria</taxon>
        <taxon>Bacillati</taxon>
        <taxon>Actinomycetota</taxon>
        <taxon>Actinomycetes</taxon>
        <taxon>Propionibacteriales</taxon>
        <taxon>Propionibacteriaceae</taxon>
        <taxon>Parenemella</taxon>
    </lineage>
</organism>
<comment type="caution">
    <text evidence="1">The sequence shown here is derived from an EMBL/GenBank/DDBJ whole genome shotgun (WGS) entry which is preliminary data.</text>
</comment>